<dbReference type="SUPFAM" id="SSF53474">
    <property type="entry name" value="alpha/beta-Hydrolases"/>
    <property type="match status" value="1"/>
</dbReference>
<name>A0A317E662_9PROT</name>
<keyword evidence="2" id="KW-0378">Hydrolase</keyword>
<organism evidence="2 3">
    <name type="scientific">Zavarzinia compransoris</name>
    <dbReference type="NCBI Taxonomy" id="1264899"/>
    <lineage>
        <taxon>Bacteria</taxon>
        <taxon>Pseudomonadati</taxon>
        <taxon>Pseudomonadota</taxon>
        <taxon>Alphaproteobacteria</taxon>
        <taxon>Rhodospirillales</taxon>
        <taxon>Zavarziniaceae</taxon>
        <taxon>Zavarzinia</taxon>
    </lineage>
</organism>
<gene>
    <name evidence="2" type="ORF">DKG75_12845</name>
</gene>
<dbReference type="PANTHER" id="PTHR36837">
    <property type="entry name" value="POLY(3-HYDROXYALKANOATE) POLYMERASE SUBUNIT PHAC"/>
    <property type="match status" value="1"/>
</dbReference>
<dbReference type="PANTHER" id="PTHR36837:SF4">
    <property type="entry name" value="BLR0908 PROTEIN"/>
    <property type="match status" value="1"/>
</dbReference>
<dbReference type="Gene3D" id="3.40.50.1820">
    <property type="entry name" value="alpha/beta hydrolase"/>
    <property type="match status" value="1"/>
</dbReference>
<dbReference type="InterPro" id="IPR051321">
    <property type="entry name" value="PHA/PHB_synthase"/>
</dbReference>
<evidence type="ECO:0000313" key="2">
    <source>
        <dbReference type="EMBL" id="PWR20873.1"/>
    </source>
</evidence>
<accession>A0A317E662</accession>
<dbReference type="InterPro" id="IPR022742">
    <property type="entry name" value="Hydrolase_4"/>
</dbReference>
<dbReference type="InterPro" id="IPR029058">
    <property type="entry name" value="AB_hydrolase_fold"/>
</dbReference>
<comment type="caution">
    <text evidence="2">The sequence shown here is derived from an EMBL/GenBank/DDBJ whole genome shotgun (WGS) entry which is preliminary data.</text>
</comment>
<reference evidence="3" key="1">
    <citation type="submission" date="2018-05" db="EMBL/GenBank/DDBJ databases">
        <title>Zavarzinia sp. HR-AS.</title>
        <authorList>
            <person name="Lee Y."/>
            <person name="Jeon C.O."/>
        </authorList>
    </citation>
    <scope>NUCLEOTIDE SEQUENCE [LARGE SCALE GENOMIC DNA]</scope>
    <source>
        <strain evidence="3">DSM 1231</strain>
    </source>
</reference>
<sequence>MRWPETRAICPCQGRPLPLIDKYSVRRADGWNRPSATNFLLCGSTEANEYPFRSSHQEVGMPMVLDRLVKMSSFAGERTLQWVSNAVETTLFAENFDVSEQTPYEIVVQGGLMTVRYYPPLAEAEIPVGEETMPVATQRHAVPILLVPPLAADPLNFDLLPNRSLVRFLLAKGFKVYLVDFGSPKTRHADYGLADYAARMLPDAIAAVRAHHGARPLSLVGYCMGGLFALVYQGWARDGDIRNIVTIASPIDSKAVGVAGGLVEAMQVPTRLIRRLTPFRIDKIDAKRLMMPGWMASNIFKLTNPVGVLQGYLDLLMNLWDREYLLENRTVARWFNDMHAYPGGIVKDFLVRVGLDNALAKGRIELGDGQASDFSAITCPYLAIAGKKDQIVTLDAARKVMDVVPAADKQFAEAPGGHAGVFAGSRAPVTTWTITADWLALRSAA</sequence>
<dbReference type="OrthoDB" id="9767934at2"/>
<dbReference type="AlphaFoldDB" id="A0A317E662"/>
<evidence type="ECO:0000313" key="3">
    <source>
        <dbReference type="Proteomes" id="UP000246077"/>
    </source>
</evidence>
<dbReference type="EMBL" id="QGLF01000003">
    <property type="protein sequence ID" value="PWR20873.1"/>
    <property type="molecule type" value="Genomic_DNA"/>
</dbReference>
<keyword evidence="3" id="KW-1185">Reference proteome</keyword>
<protein>
    <submittedName>
        <fullName evidence="2">Alpha/beta hydrolase</fullName>
    </submittedName>
</protein>
<dbReference type="GO" id="GO:0016787">
    <property type="term" value="F:hydrolase activity"/>
    <property type="evidence" value="ECO:0007669"/>
    <property type="project" value="UniProtKB-KW"/>
</dbReference>
<dbReference type="Pfam" id="PF12146">
    <property type="entry name" value="Hydrolase_4"/>
    <property type="match status" value="1"/>
</dbReference>
<feature type="domain" description="Serine aminopeptidase S33" evidence="1">
    <location>
        <begin position="165"/>
        <end position="417"/>
    </location>
</feature>
<evidence type="ECO:0000259" key="1">
    <source>
        <dbReference type="Pfam" id="PF12146"/>
    </source>
</evidence>
<dbReference type="Proteomes" id="UP000246077">
    <property type="component" value="Unassembled WGS sequence"/>
</dbReference>
<proteinExistence type="predicted"/>